<dbReference type="Proteomes" id="UP000515913">
    <property type="component" value="Chromosome"/>
</dbReference>
<reference evidence="12 13" key="1">
    <citation type="submission" date="2020-08" db="EMBL/GenBank/DDBJ databases">
        <authorList>
            <person name="Liu C."/>
            <person name="Sun Q."/>
        </authorList>
    </citation>
    <scope>NUCLEOTIDE SEQUENCE [LARGE SCALE GENOMIC DNA]</scope>
    <source>
        <strain evidence="12 13">NSJ-57</strain>
    </source>
</reference>
<dbReference type="Gene3D" id="1.10.3720.10">
    <property type="entry name" value="MetI-like"/>
    <property type="match status" value="1"/>
</dbReference>
<evidence type="ECO:0000313" key="13">
    <source>
        <dbReference type="Proteomes" id="UP000515913"/>
    </source>
</evidence>
<accession>A0A7G9GUV9</accession>
<protein>
    <recommendedName>
        <fullName evidence="10">Phosphate transport system permease protein</fullName>
    </recommendedName>
</protein>
<dbReference type="PANTHER" id="PTHR30425:SF1">
    <property type="entry name" value="PHOSPHATE TRANSPORT SYSTEM PERMEASE PROTEIN PSTC"/>
    <property type="match status" value="1"/>
</dbReference>
<dbReference type="NCBIfam" id="TIGR02138">
    <property type="entry name" value="phosphate_pstC"/>
    <property type="match status" value="1"/>
</dbReference>
<comment type="function">
    <text evidence="10">Part of the binding-protein-dependent transport system for phosphate; probably responsible for the translocation of the substrate across the membrane.</text>
</comment>
<proteinExistence type="inferred from homology"/>
<evidence type="ECO:0000256" key="3">
    <source>
        <dbReference type="ARBA" id="ARBA00022448"/>
    </source>
</evidence>
<evidence type="ECO:0000256" key="9">
    <source>
        <dbReference type="RuleBase" id="RU363032"/>
    </source>
</evidence>
<feature type="transmembrane region" description="Helical" evidence="9">
    <location>
        <begin position="190"/>
        <end position="214"/>
    </location>
</feature>
<dbReference type="PANTHER" id="PTHR30425">
    <property type="entry name" value="PHOSPHATE TRANSPORT SYSTEM PERMEASE PROTEIN PST"/>
    <property type="match status" value="1"/>
</dbReference>
<dbReference type="RefSeq" id="WP_101474150.1">
    <property type="nucleotide sequence ID" value="NZ_CP060637.1"/>
</dbReference>
<dbReference type="SUPFAM" id="SSF161098">
    <property type="entry name" value="MetI-like"/>
    <property type="match status" value="1"/>
</dbReference>
<evidence type="ECO:0000256" key="1">
    <source>
        <dbReference type="ARBA" id="ARBA00004651"/>
    </source>
</evidence>
<feature type="transmembrane region" description="Helical" evidence="9">
    <location>
        <begin position="259"/>
        <end position="280"/>
    </location>
</feature>
<feature type="domain" description="ABC transmembrane type-1" evidence="11">
    <location>
        <begin position="69"/>
        <end position="280"/>
    </location>
</feature>
<organism evidence="12 13">
    <name type="scientific">Fusobacterium hominis</name>
    <dbReference type="NCBI Taxonomy" id="2764326"/>
    <lineage>
        <taxon>Bacteria</taxon>
        <taxon>Fusobacteriati</taxon>
        <taxon>Fusobacteriota</taxon>
        <taxon>Fusobacteriia</taxon>
        <taxon>Fusobacteriales</taxon>
        <taxon>Fusobacteriaceae</taxon>
        <taxon>Fusobacterium</taxon>
    </lineage>
</organism>
<gene>
    <name evidence="12" type="primary">pstC</name>
    <name evidence="12" type="ORF">H9Q81_06320</name>
</gene>
<keyword evidence="7 9" id="KW-1133">Transmembrane helix</keyword>
<evidence type="ECO:0000256" key="7">
    <source>
        <dbReference type="ARBA" id="ARBA00022989"/>
    </source>
</evidence>
<keyword evidence="4 10" id="KW-1003">Cell membrane</keyword>
<keyword evidence="3 9" id="KW-0813">Transport</keyword>
<dbReference type="GO" id="GO:0005315">
    <property type="term" value="F:phosphate transmembrane transporter activity"/>
    <property type="evidence" value="ECO:0007669"/>
    <property type="project" value="InterPro"/>
</dbReference>
<feature type="transmembrane region" description="Helical" evidence="9">
    <location>
        <begin position="115"/>
        <end position="133"/>
    </location>
</feature>
<evidence type="ECO:0000256" key="5">
    <source>
        <dbReference type="ARBA" id="ARBA00022592"/>
    </source>
</evidence>
<keyword evidence="8 9" id="KW-0472">Membrane</keyword>
<dbReference type="Pfam" id="PF00528">
    <property type="entry name" value="BPD_transp_1"/>
    <property type="match status" value="1"/>
</dbReference>
<dbReference type="InterPro" id="IPR011864">
    <property type="entry name" value="Phosphate_PstC"/>
</dbReference>
<dbReference type="GO" id="GO:0005886">
    <property type="term" value="C:plasma membrane"/>
    <property type="evidence" value="ECO:0007669"/>
    <property type="project" value="UniProtKB-SubCell"/>
</dbReference>
<evidence type="ECO:0000256" key="8">
    <source>
        <dbReference type="ARBA" id="ARBA00023136"/>
    </source>
</evidence>
<evidence type="ECO:0000259" key="11">
    <source>
        <dbReference type="PROSITE" id="PS50928"/>
    </source>
</evidence>
<dbReference type="EMBL" id="CP060637">
    <property type="protein sequence ID" value="QNM14591.1"/>
    <property type="molecule type" value="Genomic_DNA"/>
</dbReference>
<evidence type="ECO:0000256" key="10">
    <source>
        <dbReference type="RuleBase" id="RU363054"/>
    </source>
</evidence>
<dbReference type="GO" id="GO:0006817">
    <property type="term" value="P:phosphate ion transport"/>
    <property type="evidence" value="ECO:0007669"/>
    <property type="project" value="UniProtKB-KW"/>
</dbReference>
<keyword evidence="5 10" id="KW-0592">Phosphate transport</keyword>
<dbReference type="AlphaFoldDB" id="A0A7G9GUV9"/>
<comment type="subcellular location">
    <subcellularLocation>
        <location evidence="1 9">Cell membrane</location>
        <topology evidence="1 9">Multi-pass membrane protein</topology>
    </subcellularLocation>
</comment>
<evidence type="ECO:0000256" key="2">
    <source>
        <dbReference type="ARBA" id="ARBA00007069"/>
    </source>
</evidence>
<name>A0A7G9GUV9_9FUSO</name>
<evidence type="ECO:0000256" key="4">
    <source>
        <dbReference type="ARBA" id="ARBA00022475"/>
    </source>
</evidence>
<sequence>MFSIRKTKDIGMKYTLFGIGVSNIIIIFLIFLFIFLNGVKFFSEYPISKFLFGTKWISLSNYFGLLPLLVGSFWVTLIALLISVPVGIFTAIYIAEYASPRMRTLLKITIETMSAVPSVVLGFLGLYVLSGVVKDIFNLNSGLTALSGGIMLAFMAIPTIVSIADDSLIALDKSYKEASLALGANKIETIVNVLLPAAFPGIFAGIMLGFGRIIGETLTVLMITGNSPILATTPLSPVRTLTATIAAEMGEVVNGSTHYYALFAIGLILFLISFITNSIADRFIQKSRKLG</sequence>
<feature type="transmembrane region" description="Helical" evidence="9">
    <location>
        <begin position="73"/>
        <end position="94"/>
    </location>
</feature>
<feature type="transmembrane region" description="Helical" evidence="9">
    <location>
        <begin position="145"/>
        <end position="169"/>
    </location>
</feature>
<dbReference type="InterPro" id="IPR000515">
    <property type="entry name" value="MetI-like"/>
</dbReference>
<dbReference type="PROSITE" id="PS50928">
    <property type="entry name" value="ABC_TM1"/>
    <property type="match status" value="1"/>
</dbReference>
<comment type="similarity">
    <text evidence="2 10">Belongs to the binding-protein-dependent transport system permease family. CysTW subfamily.</text>
</comment>
<dbReference type="KEGG" id="fho:H9Q81_06320"/>
<feature type="transmembrane region" description="Helical" evidence="9">
    <location>
        <begin position="12"/>
        <end position="36"/>
    </location>
</feature>
<keyword evidence="6 9" id="KW-0812">Transmembrane</keyword>
<evidence type="ECO:0000313" key="12">
    <source>
        <dbReference type="EMBL" id="QNM14591.1"/>
    </source>
</evidence>
<dbReference type="InterPro" id="IPR051124">
    <property type="entry name" value="Phosphate_Transport_Permease"/>
</dbReference>
<keyword evidence="13" id="KW-1185">Reference proteome</keyword>
<dbReference type="CDD" id="cd06261">
    <property type="entry name" value="TM_PBP2"/>
    <property type="match status" value="1"/>
</dbReference>
<evidence type="ECO:0000256" key="6">
    <source>
        <dbReference type="ARBA" id="ARBA00022692"/>
    </source>
</evidence>
<dbReference type="InterPro" id="IPR035906">
    <property type="entry name" value="MetI-like_sf"/>
</dbReference>